<keyword evidence="8 9" id="KW-0687">Ribonucleoprotein</keyword>
<evidence type="ECO:0000256" key="2">
    <source>
        <dbReference type="ARBA" id="ARBA00022723"/>
    </source>
</evidence>
<comment type="function">
    <text evidence="9">Component of the large ribosomal subunit. The ribosome is a large ribonucleoprotein complex responsible for the synthesis of proteins in the cell.</text>
</comment>
<evidence type="ECO:0000256" key="1">
    <source>
        <dbReference type="ARBA" id="ARBA00009805"/>
    </source>
</evidence>
<protein>
    <recommendedName>
        <fullName evidence="9">Ribosomal protein L37</fullName>
    </recommendedName>
</protein>
<dbReference type="InterPro" id="IPR018267">
    <property type="entry name" value="Ribosomal_eL37_CS"/>
</dbReference>
<comment type="similarity">
    <text evidence="1 9">Belongs to the eukaryotic ribosomal protein eL37 family.</text>
</comment>
<gene>
    <name evidence="11" type="ORF">M0812_19896</name>
</gene>
<dbReference type="GO" id="GO:0003735">
    <property type="term" value="F:structural constituent of ribosome"/>
    <property type="evidence" value="ECO:0007669"/>
    <property type="project" value="InterPro"/>
</dbReference>
<dbReference type="GO" id="GO:0006412">
    <property type="term" value="P:translation"/>
    <property type="evidence" value="ECO:0007669"/>
    <property type="project" value="InterPro"/>
</dbReference>
<sequence>MTKGTQAQGKRGNKSHMLCRRCGKRSYHIQKHKCSSCGYPSSKMRKYNWAAKAKKKKNSWNWKNEIHEKSPKKIQTQFQRRWYPNET</sequence>
<accession>A0AAV7Z467</accession>
<reference evidence="11" key="1">
    <citation type="submission" date="2022-08" db="EMBL/GenBank/DDBJ databases">
        <title>Novel sulphate-reducing endosymbionts in the free-living metamonad Anaeramoeba.</title>
        <authorList>
            <person name="Jerlstrom-Hultqvist J."/>
            <person name="Cepicka I."/>
            <person name="Gallot-Lavallee L."/>
            <person name="Salas-Leiva D."/>
            <person name="Curtis B.A."/>
            <person name="Zahonova K."/>
            <person name="Pipaliya S."/>
            <person name="Dacks J."/>
            <person name="Roger A.J."/>
        </authorList>
    </citation>
    <scope>NUCLEOTIDE SEQUENCE</scope>
    <source>
        <strain evidence="11">Busselton2</strain>
    </source>
</reference>
<dbReference type="Gene3D" id="2.20.25.30">
    <property type="match status" value="1"/>
</dbReference>
<evidence type="ECO:0000256" key="3">
    <source>
        <dbReference type="ARBA" id="ARBA00022730"/>
    </source>
</evidence>
<dbReference type="InterPro" id="IPR011331">
    <property type="entry name" value="Ribosomal_eL37/eL43"/>
</dbReference>
<dbReference type="Pfam" id="PF01907">
    <property type="entry name" value="Ribosomal_L37e"/>
    <property type="match status" value="1"/>
</dbReference>
<dbReference type="InterPro" id="IPR001569">
    <property type="entry name" value="Ribosomal_eL37"/>
</dbReference>
<dbReference type="GO" id="GO:0022625">
    <property type="term" value="C:cytosolic large ribosomal subunit"/>
    <property type="evidence" value="ECO:0007669"/>
    <property type="project" value="TreeGrafter"/>
</dbReference>
<evidence type="ECO:0000256" key="6">
    <source>
        <dbReference type="ARBA" id="ARBA00022884"/>
    </source>
</evidence>
<dbReference type="SUPFAM" id="SSF57829">
    <property type="entry name" value="Zn-binding ribosomal proteins"/>
    <property type="match status" value="1"/>
</dbReference>
<dbReference type="Proteomes" id="UP001146793">
    <property type="component" value="Unassembled WGS sequence"/>
</dbReference>
<evidence type="ECO:0000256" key="7">
    <source>
        <dbReference type="ARBA" id="ARBA00022980"/>
    </source>
</evidence>
<evidence type="ECO:0000256" key="9">
    <source>
        <dbReference type="RuleBase" id="RU000576"/>
    </source>
</evidence>
<dbReference type="PROSITE" id="PS01077">
    <property type="entry name" value="RIBOSOMAL_L37E"/>
    <property type="match status" value="1"/>
</dbReference>
<keyword evidence="3 9" id="KW-0699">rRNA-binding</keyword>
<evidence type="ECO:0000313" key="12">
    <source>
        <dbReference type="Proteomes" id="UP001146793"/>
    </source>
</evidence>
<keyword evidence="7 9" id="KW-0689">Ribosomal protein</keyword>
<proteinExistence type="inferred from homology"/>
<keyword evidence="5 9" id="KW-0862">Zinc</keyword>
<feature type="region of interest" description="Disordered" evidence="10">
    <location>
        <begin position="58"/>
        <end position="87"/>
    </location>
</feature>
<name>A0AAV7Z467_9EUKA</name>
<evidence type="ECO:0000256" key="5">
    <source>
        <dbReference type="ARBA" id="ARBA00022833"/>
    </source>
</evidence>
<dbReference type="NCBIfam" id="NF003214">
    <property type="entry name" value="PRK04179.1"/>
    <property type="match status" value="1"/>
</dbReference>
<dbReference type="HAMAP" id="MF_00547">
    <property type="entry name" value="Ribosomal_eL37"/>
    <property type="match status" value="1"/>
</dbReference>
<comment type="caution">
    <text evidence="11">The sequence shown here is derived from an EMBL/GenBank/DDBJ whole genome shotgun (WGS) entry which is preliminary data.</text>
</comment>
<organism evidence="11 12">
    <name type="scientific">Anaeramoeba flamelloides</name>
    <dbReference type="NCBI Taxonomy" id="1746091"/>
    <lineage>
        <taxon>Eukaryota</taxon>
        <taxon>Metamonada</taxon>
        <taxon>Anaeramoebidae</taxon>
        <taxon>Anaeramoeba</taxon>
    </lineage>
</organism>
<evidence type="ECO:0000256" key="10">
    <source>
        <dbReference type="SAM" id="MobiDB-lite"/>
    </source>
</evidence>
<dbReference type="PANTHER" id="PTHR10768:SF0">
    <property type="entry name" value="RIBOSOMAL PROTEIN L37"/>
    <property type="match status" value="1"/>
</dbReference>
<keyword evidence="2 9" id="KW-0479">Metal-binding</keyword>
<evidence type="ECO:0000256" key="8">
    <source>
        <dbReference type="ARBA" id="ARBA00023274"/>
    </source>
</evidence>
<dbReference type="PANTHER" id="PTHR10768">
    <property type="entry name" value="60S RIBOSOMAL PROTEIN L37"/>
    <property type="match status" value="1"/>
</dbReference>
<keyword evidence="4" id="KW-0863">Zinc-finger</keyword>
<dbReference type="GO" id="GO:0008270">
    <property type="term" value="F:zinc ion binding"/>
    <property type="evidence" value="ECO:0007669"/>
    <property type="project" value="UniProtKB-KW"/>
</dbReference>
<evidence type="ECO:0000313" key="11">
    <source>
        <dbReference type="EMBL" id="KAJ3434409.1"/>
    </source>
</evidence>
<dbReference type="EMBL" id="JANTQA010000044">
    <property type="protein sequence ID" value="KAJ3434409.1"/>
    <property type="molecule type" value="Genomic_DNA"/>
</dbReference>
<dbReference type="InterPro" id="IPR011332">
    <property type="entry name" value="Ribosomal_zn-bd"/>
</dbReference>
<evidence type="ECO:0000256" key="4">
    <source>
        <dbReference type="ARBA" id="ARBA00022771"/>
    </source>
</evidence>
<dbReference type="AlphaFoldDB" id="A0AAV7Z467"/>
<dbReference type="GO" id="GO:0019843">
    <property type="term" value="F:rRNA binding"/>
    <property type="evidence" value="ECO:0007669"/>
    <property type="project" value="UniProtKB-KW"/>
</dbReference>
<keyword evidence="6 9" id="KW-0694">RNA-binding</keyword>